<sequence>MVDIKHTQSVHFAINDEISALVNSKSNSKSRKRAIKRAFRISYIECLRKITNQITTMFLSLEEINKTDDERTGTELASGGKQNLIVERMNDASRLTVRKSFQQAASFIDYVVPQNCLSKLDGFRIMSFGGTTEAHIRIYLNLCVLPSKQYS</sequence>
<reference evidence="2" key="1">
    <citation type="submission" date="2013-10" db="EMBL/GenBank/DDBJ databases">
        <title>Genome sequencing of Onchocerca volvulus.</title>
        <authorList>
            <person name="Cotton J."/>
            <person name="Tsai J."/>
            <person name="Stanley E."/>
            <person name="Tracey A."/>
            <person name="Holroyd N."/>
            <person name="Lustigman S."/>
            <person name="Berriman M."/>
        </authorList>
    </citation>
    <scope>NUCLEOTIDE SEQUENCE</scope>
</reference>
<proteinExistence type="predicted"/>
<evidence type="ECO:0000313" key="1">
    <source>
        <dbReference type="EnsemblMetazoa" id="OVOC5172.1"/>
    </source>
</evidence>
<dbReference type="AlphaFoldDB" id="A0A8R1XY98"/>
<reference evidence="1" key="2">
    <citation type="submission" date="2022-06" db="UniProtKB">
        <authorList>
            <consortium name="EnsemblMetazoa"/>
        </authorList>
    </citation>
    <scope>IDENTIFICATION</scope>
</reference>
<accession>A0A8R1XY98</accession>
<name>A0A8R1XY98_ONCVO</name>
<dbReference type="EnsemblMetazoa" id="OVOC5172.1">
    <property type="protein sequence ID" value="OVOC5172.1"/>
    <property type="gene ID" value="WBGene00241981"/>
</dbReference>
<evidence type="ECO:0000313" key="2">
    <source>
        <dbReference type="Proteomes" id="UP000024404"/>
    </source>
</evidence>
<protein>
    <submittedName>
        <fullName evidence="1">Uncharacterized protein</fullName>
    </submittedName>
</protein>
<dbReference type="EMBL" id="CMVM020000149">
    <property type="status" value="NOT_ANNOTATED_CDS"/>
    <property type="molecule type" value="Genomic_DNA"/>
</dbReference>
<organism evidence="1 2">
    <name type="scientific">Onchocerca volvulus</name>
    <dbReference type="NCBI Taxonomy" id="6282"/>
    <lineage>
        <taxon>Eukaryota</taxon>
        <taxon>Metazoa</taxon>
        <taxon>Ecdysozoa</taxon>
        <taxon>Nematoda</taxon>
        <taxon>Chromadorea</taxon>
        <taxon>Rhabditida</taxon>
        <taxon>Spirurina</taxon>
        <taxon>Spiruromorpha</taxon>
        <taxon>Filarioidea</taxon>
        <taxon>Onchocercidae</taxon>
        <taxon>Onchocerca</taxon>
    </lineage>
</organism>
<dbReference type="Proteomes" id="UP000024404">
    <property type="component" value="Unassembled WGS sequence"/>
</dbReference>
<keyword evidence="2" id="KW-1185">Reference proteome</keyword>